<evidence type="ECO:0000313" key="2">
    <source>
        <dbReference type="EMBL" id="MEX3753730.1"/>
    </source>
</evidence>
<gene>
    <name evidence="1" type="primary">sdhB</name>
    <name evidence="1" type="ORF">AB3X84_27005</name>
    <name evidence="2" type="ORF">AB3X84_27425</name>
</gene>
<reference evidence="1 3" key="1">
    <citation type="submission" date="2024-07" db="EMBL/GenBank/DDBJ databases">
        <title>A survey of Mimosa microsymbionts across Brazilian biomes reveals a high diversity of Paraburkholderia nodulating endemic species, but also that Cupriavidus is common as a symbiont of widespread species.</title>
        <authorList>
            <person name="Rouws L."/>
            <person name="Barauna A."/>
            <person name="Beukes C."/>
            <person name="Rouws J.R.C."/>
            <person name="De Faria S.M."/>
            <person name="Gross E."/>
            <person name="Bueno Dos Reis Junior F."/>
            <person name="Simon M.F."/>
            <person name="Maluk M."/>
            <person name="Odee D.W."/>
            <person name="Kenicer G."/>
            <person name="Young J.P.W."/>
            <person name="Reis V.M."/>
            <person name="Zilli J."/>
            <person name="James E.K."/>
        </authorList>
    </citation>
    <scope>NUCLEOTIDE SEQUENCE [LARGE SCALE GENOMIC DNA]</scope>
    <source>
        <strain evidence="1 3">BR14375</strain>
    </source>
</reference>
<comment type="caution">
    <text evidence="1">The sequence shown here is derived from an EMBL/GenBank/DDBJ whole genome shotgun (WGS) entry which is preliminary data.</text>
</comment>
<feature type="non-terminal residue" evidence="1">
    <location>
        <position position="1"/>
    </location>
</feature>
<proteinExistence type="predicted"/>
<dbReference type="EMBL" id="JBFPKE010000016">
    <property type="protein sequence ID" value="MEX3753646.1"/>
    <property type="molecule type" value="Genomic_DNA"/>
</dbReference>
<keyword evidence="3" id="KW-1185">Reference proteome</keyword>
<evidence type="ECO:0000313" key="3">
    <source>
        <dbReference type="Proteomes" id="UP001558535"/>
    </source>
</evidence>
<dbReference type="Proteomes" id="UP001558535">
    <property type="component" value="Unassembled WGS sequence"/>
</dbReference>
<sequence length="24" mass="2652">VCPKGLNPTKAIGKIKELMVRRTV</sequence>
<organism evidence="1 3">
    <name type="scientific">Paraburkholderia phenoliruptrix</name>
    <dbReference type="NCBI Taxonomy" id="252970"/>
    <lineage>
        <taxon>Bacteria</taxon>
        <taxon>Pseudomonadati</taxon>
        <taxon>Pseudomonadota</taxon>
        <taxon>Betaproteobacteria</taxon>
        <taxon>Burkholderiales</taxon>
        <taxon>Burkholderiaceae</taxon>
        <taxon>Paraburkholderia</taxon>
    </lineage>
</organism>
<name>A0ABV3WK80_9BURK</name>
<protein>
    <submittedName>
        <fullName evidence="1">Succinate dehydrogenase iron-sulfur subunit</fullName>
    </submittedName>
</protein>
<evidence type="ECO:0000313" key="1">
    <source>
        <dbReference type="EMBL" id="MEX3753646.1"/>
    </source>
</evidence>
<accession>A0ABV3WK80</accession>
<dbReference type="EMBL" id="JBFPKE010000016">
    <property type="protein sequence ID" value="MEX3753730.1"/>
    <property type="molecule type" value="Genomic_DNA"/>
</dbReference>